<dbReference type="InterPro" id="IPR010985">
    <property type="entry name" value="Ribbon_hlx_hlx"/>
</dbReference>
<dbReference type="Gene3D" id="1.10.1220.10">
    <property type="entry name" value="Met repressor-like"/>
    <property type="match status" value="1"/>
</dbReference>
<organism evidence="1 2">
    <name type="scientific">Bacillus thuringiensis</name>
    <dbReference type="NCBI Taxonomy" id="1428"/>
    <lineage>
        <taxon>Bacteria</taxon>
        <taxon>Bacillati</taxon>
        <taxon>Bacillota</taxon>
        <taxon>Bacilli</taxon>
        <taxon>Bacillales</taxon>
        <taxon>Bacillaceae</taxon>
        <taxon>Bacillus</taxon>
        <taxon>Bacillus cereus group</taxon>
    </lineage>
</organism>
<proteinExistence type="predicted"/>
<name>A0A9X6WGN9_BACTU</name>
<dbReference type="AlphaFoldDB" id="A0A9X6WGN9"/>
<reference evidence="1 2" key="1">
    <citation type="submission" date="2017-09" db="EMBL/GenBank/DDBJ databases">
        <title>Large-scale bioinformatics analysis of Bacillus genomes uncovers conserved roles of natural products in bacterial physiology.</title>
        <authorList>
            <consortium name="Agbiome Team Llc"/>
            <person name="Bleich R.M."/>
            <person name="Grubbs K.J."/>
            <person name="Santa Maria K.C."/>
            <person name="Allen S.E."/>
            <person name="Farag S."/>
            <person name="Shank E.A."/>
            <person name="Bowers A."/>
        </authorList>
    </citation>
    <scope>NUCLEOTIDE SEQUENCE [LARGE SCALE GENOMIC DNA]</scope>
    <source>
        <strain evidence="1 2">AFS085496</strain>
    </source>
</reference>
<dbReference type="EMBL" id="NUVX01000130">
    <property type="protein sequence ID" value="PFJ24640.1"/>
    <property type="molecule type" value="Genomic_DNA"/>
</dbReference>
<comment type="caution">
    <text evidence="1">The sequence shown here is derived from an EMBL/GenBank/DDBJ whole genome shotgun (WGS) entry which is preliminary data.</text>
</comment>
<evidence type="ECO:0000313" key="1">
    <source>
        <dbReference type="EMBL" id="PFJ24640.1"/>
    </source>
</evidence>
<sequence length="179" mass="21420">MAKEQKDLWSMNTFVDDDSFDLNIDSEEERGFVLETKVVDDSDDFFQEFNRPSQVEKKKTKQERLHEYKKINTKLPSMLHRMLKTYCSQQDLKKNDVFKEALTAFMKKHKEDEILIKDQVNGAVIDVNAESAQKKAYNFEVEKEFFKEIKTYASIRDLKMIVFYEQAIIEYLHEKRFSF</sequence>
<gene>
    <name evidence="1" type="ORF">COJ15_36500</name>
</gene>
<dbReference type="GO" id="GO:0006355">
    <property type="term" value="P:regulation of DNA-templated transcription"/>
    <property type="evidence" value="ECO:0007669"/>
    <property type="project" value="InterPro"/>
</dbReference>
<dbReference type="InterPro" id="IPR013321">
    <property type="entry name" value="Arc_rbn_hlx_hlx"/>
</dbReference>
<evidence type="ECO:0000313" key="2">
    <source>
        <dbReference type="Proteomes" id="UP000224003"/>
    </source>
</evidence>
<accession>A0A9X6WGN9</accession>
<dbReference type="Proteomes" id="UP000224003">
    <property type="component" value="Unassembled WGS sequence"/>
</dbReference>
<protein>
    <submittedName>
        <fullName evidence="1">Uncharacterized protein</fullName>
    </submittedName>
</protein>
<dbReference type="RefSeq" id="WP_098517959.1">
    <property type="nucleotide sequence ID" value="NZ_NUVX01000130.1"/>
</dbReference>
<dbReference type="SUPFAM" id="SSF47598">
    <property type="entry name" value="Ribbon-helix-helix"/>
    <property type="match status" value="1"/>
</dbReference>